<evidence type="ECO:0000313" key="3">
    <source>
        <dbReference type="RefSeq" id="XP_022236678.1"/>
    </source>
</evidence>
<evidence type="ECO:0000313" key="2">
    <source>
        <dbReference type="Proteomes" id="UP000694941"/>
    </source>
</evidence>
<evidence type="ECO:0000256" key="1">
    <source>
        <dbReference type="SAM" id="MobiDB-lite"/>
    </source>
</evidence>
<feature type="non-terminal residue" evidence="3">
    <location>
        <position position="1"/>
    </location>
</feature>
<feature type="compositionally biased region" description="Basic and acidic residues" evidence="1">
    <location>
        <begin position="1"/>
        <end position="11"/>
    </location>
</feature>
<protein>
    <submittedName>
        <fullName evidence="3">Uncharacterized protein LOC111084194</fullName>
    </submittedName>
</protein>
<dbReference type="Proteomes" id="UP000694941">
    <property type="component" value="Unplaced"/>
</dbReference>
<keyword evidence="2" id="KW-1185">Reference proteome</keyword>
<feature type="compositionally biased region" description="Basic and acidic residues" evidence="1">
    <location>
        <begin position="152"/>
        <end position="172"/>
    </location>
</feature>
<dbReference type="RefSeq" id="XP_022236678.1">
    <property type="nucleotide sequence ID" value="XM_022380970.1"/>
</dbReference>
<gene>
    <name evidence="3" type="primary">LOC111084194</name>
</gene>
<sequence length="439" mass="48668">DDRKQSNDKTPRGSQDLSTARKHHRRASQGNKPKPLGPEIKNCHEKDKMKLVHSSMYTKFPPPVITHTASTPKGSPCPSVEPSVRDCINRFSSMSHTNGLYIPVEQPLKVKNALVTSADHLASVYIDVPFTQKEMNPLDFNTSSYSPVNRTSRSEGDCSHKTSEITSDHDQPSDVLFSTQSSLSLNNNTTQCIELREVVRNEPLGGSSVSSYTLTNNRSFLSVIPQHHFWLSSDFFDKNISRTSSCSPNSLARAGELSLGNLKHESGLAAEYLKQESSLPAEFLKQESNLPAESLKQESNLPAESLKQESSLPAEFLKQESSLPAESLKQEIGLSAEFLKQENGLSAELLKQESGLSAESLKQSSSSSSLGKEAFLSPHHRSQTYTSIEKSRSISPAYSDDQYNRLQVWPEKDRVTSWKTKQPHLVLTQVCTCSQNSIE</sequence>
<proteinExistence type="predicted"/>
<feature type="region of interest" description="Disordered" evidence="1">
    <location>
        <begin position="141"/>
        <end position="173"/>
    </location>
</feature>
<feature type="compositionally biased region" description="Polar residues" evidence="1">
    <location>
        <begin position="141"/>
        <end position="151"/>
    </location>
</feature>
<reference evidence="3" key="1">
    <citation type="submission" date="2025-08" db="UniProtKB">
        <authorList>
            <consortium name="RefSeq"/>
        </authorList>
    </citation>
    <scope>IDENTIFICATION</scope>
    <source>
        <tissue evidence="3">Muscle</tissue>
    </source>
</reference>
<name>A0ABM1RZ73_LIMPO</name>
<feature type="region of interest" description="Disordered" evidence="1">
    <location>
        <begin position="1"/>
        <end position="41"/>
    </location>
</feature>
<dbReference type="GeneID" id="111084194"/>
<organism evidence="2 3">
    <name type="scientific">Limulus polyphemus</name>
    <name type="common">Atlantic horseshoe crab</name>
    <dbReference type="NCBI Taxonomy" id="6850"/>
    <lineage>
        <taxon>Eukaryota</taxon>
        <taxon>Metazoa</taxon>
        <taxon>Ecdysozoa</taxon>
        <taxon>Arthropoda</taxon>
        <taxon>Chelicerata</taxon>
        <taxon>Merostomata</taxon>
        <taxon>Xiphosura</taxon>
        <taxon>Limulidae</taxon>
        <taxon>Limulus</taxon>
    </lineage>
</organism>
<accession>A0ABM1RZ73</accession>